<dbReference type="Pfam" id="PF05686">
    <property type="entry name" value="Glyco_transf_90"/>
    <property type="match status" value="1"/>
</dbReference>
<feature type="non-terminal residue" evidence="2">
    <location>
        <position position="1"/>
    </location>
</feature>
<dbReference type="SMART" id="SM00672">
    <property type="entry name" value="CAP10"/>
    <property type="match status" value="1"/>
</dbReference>
<reference evidence="2 3" key="1">
    <citation type="journal article" date="2016" name="Mol. Biol. Evol.">
        <title>Comparative Genomics of Early-Diverging Mushroom-Forming Fungi Provides Insights into the Origins of Lignocellulose Decay Capabilities.</title>
        <authorList>
            <person name="Nagy L.G."/>
            <person name="Riley R."/>
            <person name="Tritt A."/>
            <person name="Adam C."/>
            <person name="Daum C."/>
            <person name="Floudas D."/>
            <person name="Sun H."/>
            <person name="Yadav J.S."/>
            <person name="Pangilinan J."/>
            <person name="Larsson K.H."/>
            <person name="Matsuura K."/>
            <person name="Barry K."/>
            <person name="Labutti K."/>
            <person name="Kuo R."/>
            <person name="Ohm R.A."/>
            <person name="Bhattacharya S.S."/>
            <person name="Shirouzu T."/>
            <person name="Yoshinaga Y."/>
            <person name="Martin F.M."/>
            <person name="Grigoriev I.V."/>
            <person name="Hibbett D.S."/>
        </authorList>
    </citation>
    <scope>NUCLEOTIDE SEQUENCE [LARGE SCALE GENOMIC DNA]</scope>
    <source>
        <strain evidence="2 3">TUFC12733</strain>
    </source>
</reference>
<feature type="domain" description="Glycosyl transferase CAP10" evidence="1">
    <location>
        <begin position="244"/>
        <end position="531"/>
    </location>
</feature>
<dbReference type="EMBL" id="KV417298">
    <property type="protein sequence ID" value="KZO93944.1"/>
    <property type="molecule type" value="Genomic_DNA"/>
</dbReference>
<evidence type="ECO:0000313" key="3">
    <source>
        <dbReference type="Proteomes" id="UP000076738"/>
    </source>
</evidence>
<evidence type="ECO:0000259" key="1">
    <source>
        <dbReference type="SMART" id="SM00672"/>
    </source>
</evidence>
<dbReference type="Proteomes" id="UP000076738">
    <property type="component" value="Unassembled WGS sequence"/>
</dbReference>
<accession>A0A167JV83</accession>
<proteinExistence type="predicted"/>
<dbReference type="OrthoDB" id="541052at2759"/>
<dbReference type="InterPro" id="IPR051091">
    <property type="entry name" value="O-Glucosyltr/Glycosyltrsf_90"/>
</dbReference>
<evidence type="ECO:0000313" key="2">
    <source>
        <dbReference type="EMBL" id="KZO93944.1"/>
    </source>
</evidence>
<dbReference type="InterPro" id="IPR006598">
    <property type="entry name" value="CAP10"/>
</dbReference>
<keyword evidence="2" id="KW-0808">Transferase</keyword>
<keyword evidence="3" id="KW-1185">Reference proteome</keyword>
<dbReference type="PANTHER" id="PTHR12203:SF118">
    <property type="entry name" value="BETA-1,2-XYLOSYLTRANSFERASE 1"/>
    <property type="match status" value="1"/>
</dbReference>
<dbReference type="PANTHER" id="PTHR12203">
    <property type="entry name" value="KDEL LYS-ASP-GLU-LEU CONTAINING - RELATED"/>
    <property type="match status" value="1"/>
</dbReference>
<protein>
    <submittedName>
        <fullName evidence="2">Glycosyltransferase family 90 protein</fullName>
    </submittedName>
</protein>
<name>A0A167JV83_CALVF</name>
<dbReference type="GO" id="GO:0016740">
    <property type="term" value="F:transferase activity"/>
    <property type="evidence" value="ECO:0007669"/>
    <property type="project" value="UniProtKB-KW"/>
</dbReference>
<feature type="non-terminal residue" evidence="2">
    <location>
        <position position="537"/>
    </location>
</feature>
<dbReference type="AlphaFoldDB" id="A0A167JV83"/>
<gene>
    <name evidence="2" type="ORF">CALVIDRAFT_461371</name>
</gene>
<sequence length="537" mass="61766">EEHTYLPNGLLLVNPKGRHPIYDLIEKAEVSWKAKLDRQSKTLNQAVAEYRTRWNRYPPKGFDKWWEYVKKHNVPLPDEYDQIMRDFLPYYAYTAADLRKLQEEQREKEGTYTIASLPGLTDDNTTSSAHEAMRSILEEGIFEAQQTVEQALVDATGAWEATFNVQDVPQDNWNWEFGELMRETREAGKFLDLSTKPNMDNIGWAAGCPFNTPLRSAPLKEAPPSLPNPASAPKHFIHNHRQSMSPCMHPSHVHHVGMLSAYRQGKGPGPQDRRRFLFSLCKTELNGDISMVPAERWAEAREDPTPWAEKDGRLVWRGSTTGISMKPDMPWRASQRVRLMSLVSGMNGTHPVLPPFSPAHPVGEPMQLEAAWLNPLLTDVSFTKGPIQCGEGVCEELKEMFDWRNKMDPEDLWKYKYLLDVDGNGWSARFHHLLSANSVVLKSTVFSEWYTDRIQPWVHYVPLQVDLSDLYDVLTFFRGDVARGGRGAHDEVAQKLAGQGREWARTHWRREDMVAYTFRLFLEYGRLMSDERASMDF</sequence>
<organism evidence="2 3">
    <name type="scientific">Calocera viscosa (strain TUFC12733)</name>
    <dbReference type="NCBI Taxonomy" id="1330018"/>
    <lineage>
        <taxon>Eukaryota</taxon>
        <taxon>Fungi</taxon>
        <taxon>Dikarya</taxon>
        <taxon>Basidiomycota</taxon>
        <taxon>Agaricomycotina</taxon>
        <taxon>Dacrymycetes</taxon>
        <taxon>Dacrymycetales</taxon>
        <taxon>Dacrymycetaceae</taxon>
        <taxon>Calocera</taxon>
    </lineage>
</organism>